<dbReference type="SUPFAM" id="SSF52172">
    <property type="entry name" value="CheY-like"/>
    <property type="match status" value="1"/>
</dbReference>
<feature type="domain" description="Response regulatory" evidence="2">
    <location>
        <begin position="1"/>
        <end position="71"/>
    </location>
</feature>
<dbReference type="InterPro" id="IPR011006">
    <property type="entry name" value="CheY-like_superfamily"/>
</dbReference>
<accession>A0A1H8T5T9</accession>
<dbReference type="InterPro" id="IPR001789">
    <property type="entry name" value="Sig_transdc_resp-reg_receiver"/>
</dbReference>
<protein>
    <submittedName>
        <fullName evidence="4">Two-component system, OmpR family, KDP operon response regulator KdpE</fullName>
    </submittedName>
    <submittedName>
        <fullName evidence="3">Virulence transcriptional regulatory protein PhoP</fullName>
    </submittedName>
</protein>
<dbReference type="Pfam" id="PF00072">
    <property type="entry name" value="Response_reg"/>
    <property type="match status" value="1"/>
</dbReference>
<dbReference type="EMBL" id="FOCV01000027">
    <property type="protein sequence ID" value="SEO86337.1"/>
    <property type="molecule type" value="Genomic_DNA"/>
</dbReference>
<reference evidence="4 6" key="2">
    <citation type="submission" date="2016-10" db="EMBL/GenBank/DDBJ databases">
        <authorList>
            <person name="Varghese N."/>
            <person name="Submissions S."/>
        </authorList>
    </citation>
    <scope>NUCLEOTIDE SEQUENCE [LARGE SCALE GENOMIC DNA]</scope>
    <source>
        <strain evidence="4 6">CGMCC 1.7071</strain>
    </source>
</reference>
<sequence>MNEPDAFEATEYLKEHQPDLIILDLGLPDKPGYDLLQEWRHAGVLTPVVIVSSRTDEVGIAGRLRPARTTT</sequence>
<gene>
    <name evidence="3" type="primary">phoP_2</name>
    <name evidence="3" type="ORF">RTCCBAU85039_5040</name>
    <name evidence="4" type="ORF">SAMN05216228_102768</name>
</gene>
<evidence type="ECO:0000313" key="4">
    <source>
        <dbReference type="EMBL" id="SEO86337.1"/>
    </source>
</evidence>
<feature type="modified residue" description="4-aspartylphosphate" evidence="1">
    <location>
        <position position="24"/>
    </location>
</feature>
<dbReference type="AlphaFoldDB" id="A0A1H8T5T9"/>
<dbReference type="Gene3D" id="3.40.50.2300">
    <property type="match status" value="1"/>
</dbReference>
<dbReference type="STRING" id="501024.RTCCBAU85039_5040"/>
<keyword evidence="1" id="KW-0597">Phosphoprotein</keyword>
<dbReference type="PROSITE" id="PS50110">
    <property type="entry name" value="RESPONSE_REGULATORY"/>
    <property type="match status" value="1"/>
</dbReference>
<evidence type="ECO:0000256" key="1">
    <source>
        <dbReference type="PROSITE-ProRule" id="PRU00169"/>
    </source>
</evidence>
<evidence type="ECO:0000313" key="6">
    <source>
        <dbReference type="Proteomes" id="UP000198939"/>
    </source>
</evidence>
<reference evidence="5" key="1">
    <citation type="submission" date="2016-10" db="EMBL/GenBank/DDBJ databases">
        <authorList>
            <person name="Wibberg D."/>
        </authorList>
    </citation>
    <scope>NUCLEOTIDE SEQUENCE [LARGE SCALE GENOMIC DNA]</scope>
</reference>
<keyword evidence="6" id="KW-1185">Reference proteome</keyword>
<evidence type="ECO:0000259" key="2">
    <source>
        <dbReference type="PROSITE" id="PS50110"/>
    </source>
</evidence>
<evidence type="ECO:0000313" key="5">
    <source>
        <dbReference type="Proteomes" id="UP000183063"/>
    </source>
</evidence>
<dbReference type="GO" id="GO:0000160">
    <property type="term" value="P:phosphorelay signal transduction system"/>
    <property type="evidence" value="ECO:0007669"/>
    <property type="project" value="InterPro"/>
</dbReference>
<organism evidence="3 5">
    <name type="scientific">Rhizobium tibeticum</name>
    <dbReference type="NCBI Taxonomy" id="501024"/>
    <lineage>
        <taxon>Bacteria</taxon>
        <taxon>Pseudomonadati</taxon>
        <taxon>Pseudomonadota</taxon>
        <taxon>Alphaproteobacteria</taxon>
        <taxon>Hyphomicrobiales</taxon>
        <taxon>Rhizobiaceae</taxon>
        <taxon>Rhizobium/Agrobacterium group</taxon>
        <taxon>Rhizobium</taxon>
    </lineage>
</organism>
<evidence type="ECO:0000313" key="3">
    <source>
        <dbReference type="EMBL" id="SEI14152.1"/>
    </source>
</evidence>
<dbReference type="EMBL" id="FNXB01000036">
    <property type="protein sequence ID" value="SEI14152.1"/>
    <property type="molecule type" value="Genomic_DNA"/>
</dbReference>
<proteinExistence type="predicted"/>
<name>A0A1H8T5T9_9HYPH</name>
<dbReference type="Proteomes" id="UP000198939">
    <property type="component" value="Unassembled WGS sequence"/>
</dbReference>
<reference evidence="3" key="3">
    <citation type="submission" date="2016-10" db="EMBL/GenBank/DDBJ databases">
        <authorList>
            <person name="de Groot N.N."/>
        </authorList>
    </citation>
    <scope>NUCLEOTIDE SEQUENCE [LARGE SCALE GENOMIC DNA]</scope>
    <source>
        <strain evidence="3">CCBAU85039</strain>
    </source>
</reference>
<dbReference type="Proteomes" id="UP000183063">
    <property type="component" value="Unassembled WGS sequence"/>
</dbReference>